<dbReference type="AlphaFoldDB" id="A0A0D9QLV2"/>
<dbReference type="EMBL" id="KQ001667">
    <property type="protein sequence ID" value="KJP87923.1"/>
    <property type="molecule type" value="Genomic_DNA"/>
</dbReference>
<protein>
    <submittedName>
        <fullName evidence="1">Uncharacterized protein</fullName>
    </submittedName>
</protein>
<name>A0A0D9QLV2_PLAFR</name>
<sequence length="410" mass="48938">MHFHFCFPTFETFTRGDSYLTMCFKEEEKCDTERYIKDLTYLGIRVSSKENKINYYNCFDVNLKVYLEECLLADVKYNISKEDDYTSAFFPVWPHNPDFFGYQIGGNIKKEFNKIRKSIAMKERGEVEKKSIGVVLNKMNSKEARCGEYGTNYAIREKKKKKFLVANLYNGFSSVKNNPYRRDSQEWKEEKIRNVDHMKIKDCCFVLSVKIYPMRTLALYILYNALYQDNNAKLVELYSSSLNKETKEWLLLFLLPHFVNKCIHKVTYPLKLTKNIFSESNEFYEDFFSNEYLKINDIEKIIIYTKNNSDDDMEICPFSFCYLWLKSTKHRIDKWISSKINEVLFTFPFANFLLSKYFSNFILFIQLFHTCLDIDHMYLCKSHFYVSLKHNLSFLHESLVNVLFSPPQGW</sequence>
<dbReference type="VEuPathDB" id="PlasmoDB:AK88_02357"/>
<dbReference type="RefSeq" id="XP_012335411.1">
    <property type="nucleotide sequence ID" value="XM_012479988.1"/>
</dbReference>
<accession>A0A0D9QLV2</accession>
<keyword evidence="2" id="KW-1185">Reference proteome</keyword>
<dbReference type="GeneID" id="24267671"/>
<dbReference type="OrthoDB" id="371701at2759"/>
<evidence type="ECO:0000313" key="2">
    <source>
        <dbReference type="Proteomes" id="UP000054561"/>
    </source>
</evidence>
<reference evidence="1 2" key="1">
    <citation type="submission" date="2014-03" db="EMBL/GenBank/DDBJ databases">
        <title>The Genome Sequence of Plasmodium fragile nilgiri.</title>
        <authorList>
            <consortium name="The Broad Institute Genomics Platform"/>
            <consortium name="The Broad Institute Genome Sequencing Center for Infectious Disease"/>
            <person name="Neafsey D."/>
            <person name="Duraisingh M."/>
            <person name="Young S.K."/>
            <person name="Zeng Q."/>
            <person name="Gargeya S."/>
            <person name="Abouelleil A."/>
            <person name="Alvarado L."/>
            <person name="Chapman S.B."/>
            <person name="Gainer-Dewar J."/>
            <person name="Goldberg J."/>
            <person name="Griggs A."/>
            <person name="Gujja S."/>
            <person name="Hansen M."/>
            <person name="Howarth C."/>
            <person name="Imamovic A."/>
            <person name="Larimer J."/>
            <person name="Pearson M."/>
            <person name="Poon T.W."/>
            <person name="Priest M."/>
            <person name="Roberts A."/>
            <person name="Saif S."/>
            <person name="Shea T."/>
            <person name="Sykes S."/>
            <person name="Wortman J."/>
            <person name="Nusbaum C."/>
            <person name="Birren B."/>
        </authorList>
    </citation>
    <scope>NUCLEOTIDE SEQUENCE [LARGE SCALE GENOMIC DNA]</scope>
    <source>
        <strain evidence="2">nilgiri</strain>
    </source>
</reference>
<proteinExistence type="predicted"/>
<dbReference type="Proteomes" id="UP000054561">
    <property type="component" value="Unassembled WGS sequence"/>
</dbReference>
<gene>
    <name evidence="1" type="ORF">AK88_02357</name>
</gene>
<evidence type="ECO:0000313" key="1">
    <source>
        <dbReference type="EMBL" id="KJP87923.1"/>
    </source>
</evidence>
<organism evidence="1 2">
    <name type="scientific">Plasmodium fragile</name>
    <dbReference type="NCBI Taxonomy" id="5857"/>
    <lineage>
        <taxon>Eukaryota</taxon>
        <taxon>Sar</taxon>
        <taxon>Alveolata</taxon>
        <taxon>Apicomplexa</taxon>
        <taxon>Aconoidasida</taxon>
        <taxon>Haemosporida</taxon>
        <taxon>Plasmodiidae</taxon>
        <taxon>Plasmodium</taxon>
        <taxon>Plasmodium (Plasmodium)</taxon>
    </lineage>
</organism>